<gene>
    <name evidence="11" type="ORF">FO441_05005</name>
</gene>
<feature type="domain" description="LysM" evidence="10">
    <location>
        <begin position="745"/>
        <end position="789"/>
    </location>
</feature>
<accession>A0A558AZG2</accession>
<dbReference type="PANTHER" id="PTHR43105:SF10">
    <property type="entry name" value="NADH-QUINONE OXIDOREDUCTASE SUBUNIT G"/>
    <property type="match status" value="1"/>
</dbReference>
<dbReference type="PROSITE" id="PS51782">
    <property type="entry name" value="LYSM"/>
    <property type="match status" value="1"/>
</dbReference>
<proteinExistence type="predicted"/>
<evidence type="ECO:0000313" key="11">
    <source>
        <dbReference type="EMBL" id="TVT29643.1"/>
    </source>
</evidence>
<evidence type="ECO:0000256" key="2">
    <source>
        <dbReference type="ARBA" id="ARBA00001966"/>
    </source>
</evidence>
<evidence type="ECO:0000256" key="1">
    <source>
        <dbReference type="ARBA" id="ARBA00001942"/>
    </source>
</evidence>
<dbReference type="SUPFAM" id="SSF50692">
    <property type="entry name" value="ADC-like"/>
    <property type="match status" value="1"/>
</dbReference>
<evidence type="ECO:0000256" key="8">
    <source>
        <dbReference type="ARBA" id="ARBA00023014"/>
    </source>
</evidence>
<dbReference type="GO" id="GO:0043546">
    <property type="term" value="F:molybdopterin cofactor binding"/>
    <property type="evidence" value="ECO:0007669"/>
    <property type="project" value="InterPro"/>
</dbReference>
<dbReference type="PANTHER" id="PTHR43105">
    <property type="entry name" value="RESPIRATORY NITRATE REDUCTASE"/>
    <property type="match status" value="1"/>
</dbReference>
<dbReference type="Proteomes" id="UP000315103">
    <property type="component" value="Unassembled WGS sequence"/>
</dbReference>
<dbReference type="AlphaFoldDB" id="A0A558AZG2"/>
<dbReference type="RefSeq" id="WP_145286646.1">
    <property type="nucleotide sequence ID" value="NZ_VMSJ01000001.1"/>
</dbReference>
<dbReference type="Gene3D" id="2.40.40.20">
    <property type="match status" value="1"/>
</dbReference>
<dbReference type="InterPro" id="IPR036779">
    <property type="entry name" value="LysM_dom_sf"/>
</dbReference>
<dbReference type="Gene3D" id="2.20.25.90">
    <property type="entry name" value="ADC-like domains"/>
    <property type="match status" value="1"/>
</dbReference>
<protein>
    <submittedName>
        <fullName evidence="11">Molybdopterin-dependent oxidoreductase</fullName>
    </submittedName>
</protein>
<keyword evidence="6" id="KW-0560">Oxidoreductase</keyword>
<name>A0A558AZG2_9STAP</name>
<keyword evidence="3" id="KW-0004">4Fe-4S</keyword>
<dbReference type="PROSITE" id="PS00551">
    <property type="entry name" value="MOLYBDOPTERIN_PROK_1"/>
    <property type="match status" value="1"/>
</dbReference>
<dbReference type="GO" id="GO:0051539">
    <property type="term" value="F:4 iron, 4 sulfur cluster binding"/>
    <property type="evidence" value="ECO:0007669"/>
    <property type="project" value="UniProtKB-KW"/>
</dbReference>
<evidence type="ECO:0000313" key="12">
    <source>
        <dbReference type="Proteomes" id="UP000315103"/>
    </source>
</evidence>
<reference evidence="11 12" key="1">
    <citation type="submission" date="2019-07" db="EMBL/GenBank/DDBJ databases">
        <title>Salinicoccus cyprini sp. nov., isolated from gastro-intestinal tract of mirror carp, Cyprinus carpio var. specularis, collected from Gobind Sagar Reservoir, Himachal Pradesh, India.</title>
        <authorList>
            <person name="Talwar C."/>
            <person name="Singh A.K."/>
            <person name="Lal R."/>
            <person name="Negi R.K."/>
        </authorList>
    </citation>
    <scope>NUCLEOTIDE SEQUENCE [LARGE SCALE GENOMIC DNA]</scope>
    <source>
        <strain evidence="11 12">CT19</strain>
    </source>
</reference>
<sequence length="805" mass="89750">MTFKNERIDQNVYSQGEVDKWVYSTCGLCSVGCGLYVAVKDDKVVGVKGNGDDPINRGRLGPKGENQWHANNAPDRLKTPMIRNASGELEPASWEDAMQLVVDKAKQSLEEKGRNSVSIYSTGQGFFEDYYTIAKVGRAGLQTHLLDANTRLCTATVEFALLQSFGADGTPASFDDIDEADTLMLFGHNVAESGTVLFERIMERKVRTGKPYIIAVDPRKTLTAREADLHLQLKPGSNLPLMNGLINELIEQDKVDKDFVQAHTVGYEKMKESVKGWTLEKTSESTGIPEDQLKEFYRVMCDTPSLVSTTLQGAFQSAEATKACVAINNFHLIRGLIGKPGCGPLHTAGQPSSSANRTAGGVGTYPAHRNPTNPVHMKEMAQLWNVDQDSLPAGPEKGIEEIITHIEKEEVGFFWNIGTNPLVSLPNRNRIKKALDNVFVVVQDPFLTETSAVADVILPVAMWGEKEGTMENADRTVTISRKAAEPPEGVRSDFEILVDFARRMEFKDRDGQPLVDYSTPEECFEEFKGITKGRPCDMTGITYERLEKLNGMRWPVPDEKSTGTPRLYSDFKFHTKVDDVQVFGKDQFTGRALSKEEFQEIGAEGRAILHETYHLPPFEQPNDQYPMWLTTGRSVWHWHTRTKTARAPMLHMAAPNNYVEIHTEDARELGIVQGEVIRISSPRGEIEVPARIGETVQKGLLFVPFHFGNLEKKESANNLTNDFVDPISKQPTYKQSACKIEKIRNAHEVKADESLEEIASHYGMTAKELRAANNLSAPYEIEMGTTIEVPASVINTPIQPYIPQR</sequence>
<keyword evidence="4" id="KW-0500">Molybdenum</keyword>
<dbReference type="Pfam" id="PF01476">
    <property type="entry name" value="LysM"/>
    <property type="match status" value="1"/>
</dbReference>
<comment type="cofactor">
    <cofactor evidence="1">
        <name>Mo-bis(molybdopterin guanine dinucleotide)</name>
        <dbReference type="ChEBI" id="CHEBI:60539"/>
    </cofactor>
</comment>
<dbReference type="SMART" id="SM00926">
    <property type="entry name" value="Molybdop_Fe4S4"/>
    <property type="match status" value="1"/>
</dbReference>
<dbReference type="InterPro" id="IPR006656">
    <property type="entry name" value="Mopterin_OxRdtase"/>
</dbReference>
<dbReference type="Pfam" id="PF00384">
    <property type="entry name" value="Molybdopterin"/>
    <property type="match status" value="1"/>
</dbReference>
<evidence type="ECO:0000256" key="4">
    <source>
        <dbReference type="ARBA" id="ARBA00022505"/>
    </source>
</evidence>
<dbReference type="InterPro" id="IPR050123">
    <property type="entry name" value="Prok_molybdopt-oxidoreductase"/>
</dbReference>
<evidence type="ECO:0000259" key="10">
    <source>
        <dbReference type="PROSITE" id="PS51782"/>
    </source>
</evidence>
<dbReference type="InterPro" id="IPR006963">
    <property type="entry name" value="Mopterin_OxRdtase_4Fe-4S_dom"/>
</dbReference>
<dbReference type="InterPro" id="IPR018392">
    <property type="entry name" value="LysM"/>
</dbReference>
<dbReference type="Gene3D" id="3.10.350.10">
    <property type="entry name" value="LysM domain"/>
    <property type="match status" value="1"/>
</dbReference>
<dbReference type="InterPro" id="IPR027467">
    <property type="entry name" value="MopterinOxRdtase_cofactor_BS"/>
</dbReference>
<keyword evidence="5" id="KW-0479">Metal-binding</keyword>
<keyword evidence="8" id="KW-0411">Iron-sulfur</keyword>
<dbReference type="SUPFAM" id="SSF54106">
    <property type="entry name" value="LysM domain"/>
    <property type="match status" value="1"/>
</dbReference>
<dbReference type="InterPro" id="IPR006657">
    <property type="entry name" value="MoPterin_dinucl-bd_dom"/>
</dbReference>
<organism evidence="11 12">
    <name type="scientific">Salinicoccus cyprini</name>
    <dbReference type="NCBI Taxonomy" id="2493691"/>
    <lineage>
        <taxon>Bacteria</taxon>
        <taxon>Bacillati</taxon>
        <taxon>Bacillota</taxon>
        <taxon>Bacilli</taxon>
        <taxon>Bacillales</taxon>
        <taxon>Staphylococcaceae</taxon>
        <taxon>Salinicoccus</taxon>
    </lineage>
</organism>
<feature type="domain" description="4Fe-4S Mo/W bis-MGD-type" evidence="9">
    <location>
        <begin position="19"/>
        <end position="75"/>
    </location>
</feature>
<dbReference type="GO" id="GO:0046872">
    <property type="term" value="F:metal ion binding"/>
    <property type="evidence" value="ECO:0007669"/>
    <property type="project" value="UniProtKB-KW"/>
</dbReference>
<dbReference type="Gene3D" id="3.40.228.10">
    <property type="entry name" value="Dimethylsulfoxide Reductase, domain 2"/>
    <property type="match status" value="1"/>
</dbReference>
<comment type="caution">
    <text evidence="11">The sequence shown here is derived from an EMBL/GenBank/DDBJ whole genome shotgun (WGS) entry which is preliminary data.</text>
</comment>
<dbReference type="SMART" id="SM00257">
    <property type="entry name" value="LysM"/>
    <property type="match status" value="1"/>
</dbReference>
<dbReference type="Pfam" id="PF01568">
    <property type="entry name" value="Molydop_binding"/>
    <property type="match status" value="1"/>
</dbReference>
<evidence type="ECO:0000256" key="3">
    <source>
        <dbReference type="ARBA" id="ARBA00022485"/>
    </source>
</evidence>
<dbReference type="InterPro" id="IPR009010">
    <property type="entry name" value="Asp_de-COase-like_dom_sf"/>
</dbReference>
<dbReference type="EMBL" id="VMSJ01000001">
    <property type="protein sequence ID" value="TVT29643.1"/>
    <property type="molecule type" value="Genomic_DNA"/>
</dbReference>
<comment type="cofactor">
    <cofactor evidence="2">
        <name>[4Fe-4S] cluster</name>
        <dbReference type="ChEBI" id="CHEBI:49883"/>
    </cofactor>
</comment>
<dbReference type="Gene3D" id="3.40.50.740">
    <property type="match status" value="1"/>
</dbReference>
<dbReference type="FunFam" id="2.40.40.20:FF:000005">
    <property type="entry name" value="Periplasmic nitrate reductase"/>
    <property type="match status" value="1"/>
</dbReference>
<dbReference type="PROSITE" id="PS51669">
    <property type="entry name" value="4FE4S_MOW_BIS_MGD"/>
    <property type="match status" value="1"/>
</dbReference>
<dbReference type="CDD" id="cd00508">
    <property type="entry name" value="MopB_CT_Fdh-Nap-like"/>
    <property type="match status" value="1"/>
</dbReference>
<evidence type="ECO:0000256" key="7">
    <source>
        <dbReference type="ARBA" id="ARBA00023004"/>
    </source>
</evidence>
<keyword evidence="12" id="KW-1185">Reference proteome</keyword>
<evidence type="ECO:0000256" key="5">
    <source>
        <dbReference type="ARBA" id="ARBA00022723"/>
    </source>
</evidence>
<evidence type="ECO:0000256" key="6">
    <source>
        <dbReference type="ARBA" id="ARBA00023002"/>
    </source>
</evidence>
<keyword evidence="7" id="KW-0408">Iron</keyword>
<dbReference type="SUPFAM" id="SSF53706">
    <property type="entry name" value="Formate dehydrogenase/DMSO reductase, domains 1-3"/>
    <property type="match status" value="1"/>
</dbReference>
<evidence type="ECO:0000259" key="9">
    <source>
        <dbReference type="PROSITE" id="PS51669"/>
    </source>
</evidence>
<dbReference type="GO" id="GO:0016491">
    <property type="term" value="F:oxidoreductase activity"/>
    <property type="evidence" value="ECO:0007669"/>
    <property type="project" value="UniProtKB-KW"/>
</dbReference>
<dbReference type="OrthoDB" id="9805142at2"/>
<dbReference type="Pfam" id="PF04879">
    <property type="entry name" value="Molybdop_Fe4S4"/>
    <property type="match status" value="1"/>
</dbReference>